<proteinExistence type="predicted"/>
<sequence>MRLLIVVYICLIIFIEKTFGYALYFTLPSNCSKGSSTAAAEFFNIATLLCEPCTQNLLYQRQSDDGLSCICQPGYRTKRNFGGNSIECEACDFSQTVTEDGLQCVQCVAENYFTSAKTCQSCPSKQYSTFYDIFGKILTKQQCISCDLSAQPTSTGCKTCSETIKMLRASSLNESCICPNEMVDGVCFPGITPLDSTTRTSASASDNSPVVPAVSSTLTQILPAGNTGTDGAINSFYLATQARSAVAFCSTAYKNVTACQLLANLCTLQLQTRYQLQIASYSTCSEFTRLAAERTSSRTGFTNWASDMPWIYYNPTKGSTALRETSVTNTYSPNSLLDVRLATFALDGRFLGLESAVTGGQLQLCKDSVRRMQAAFEFGTSYAQECEILADDLFNNTKYPLEFYDPYLMFYDSASASSRLMPIPILNRALLSDQNSFTNVVSDTDVESLFEALAVGNAASAVSIETSILDKWELTRRLFLVDNVVGKVLQSTTPTTLVRYVSNLEIRISPRGSSQDGLIYPPLIKVDYANLYASSDYGIGKLVKITFKVTYEQMTDQQATLEQNVRIAMGVISAMAACVAMVRTWLWSRRAGVVRLDGMLVLKLLLLAAGNVANGFLIVIYCLSIYFLIFFKIQKVYMVQLPNSDGFMLSYVAAALALKFLDLVHLLAVQCNVDVFFIDWEHPKTRTTKAIRSKIPEANTDPFINDDIEGEESEAFQSAKFAEPESQYVDSGVSVWRTIYVANEWNEIQTHRKTSSLITFASVLFFMKVVGFENLASTDAHSRFTVDPLQYQSEDSRIFRIALILSIMLITGIVQWFLLIAVWERCSSDRLRSFADLCSVSNVSMFILSQANFGYYIHGHSPTGRSDLDLGGLAMMLAAENVGVAARRGITTDSDDHTYRMALPSAFRQAFNRLYEPLLSGARVGPKSGKNKLGFVNFTTIEVYQALNRFLIRFISRDDPDGLRYRIVRRRALEDILDGEFEDTTYEGLFYLDDGNSFGDVLYYGNEILLFVFDALLFCLVDLLGNNLILDALIALLVSTIICQLRSDLGRRNLARKTMIDERFLI</sequence>
<feature type="transmembrane region" description="Helical" evidence="1">
    <location>
        <begin position="649"/>
        <end position="669"/>
    </location>
</feature>
<protein>
    <submittedName>
        <fullName evidence="2">Meckelin</fullName>
    </submittedName>
</protein>
<dbReference type="InterPro" id="IPR019170">
    <property type="entry name" value="Meckelin"/>
</dbReference>
<keyword evidence="1" id="KW-1133">Transmembrane helix</keyword>
<keyword evidence="1" id="KW-0472">Membrane</keyword>
<dbReference type="EMBL" id="JXXN02000673">
    <property type="protein sequence ID" value="THD26645.1"/>
    <property type="molecule type" value="Genomic_DNA"/>
</dbReference>
<evidence type="ECO:0000313" key="3">
    <source>
        <dbReference type="Proteomes" id="UP000230066"/>
    </source>
</evidence>
<dbReference type="AlphaFoldDB" id="A0A4E0RHG7"/>
<reference evidence="2" key="1">
    <citation type="submission" date="2019-03" db="EMBL/GenBank/DDBJ databases">
        <title>Improved annotation for the trematode Fasciola hepatica.</title>
        <authorList>
            <person name="Choi Y.-J."/>
            <person name="Martin J."/>
            <person name="Mitreva M."/>
        </authorList>
    </citation>
    <scope>NUCLEOTIDE SEQUENCE [LARGE SCALE GENOMIC DNA]</scope>
</reference>
<gene>
    <name evidence="2" type="ORF">D915_002534</name>
</gene>
<feature type="transmembrane region" description="Helical" evidence="1">
    <location>
        <begin position="757"/>
        <end position="778"/>
    </location>
</feature>
<keyword evidence="1" id="KW-0812">Transmembrane</keyword>
<evidence type="ECO:0000313" key="2">
    <source>
        <dbReference type="EMBL" id="THD26645.1"/>
    </source>
</evidence>
<comment type="caution">
    <text evidence="2">The sequence shown here is derived from an EMBL/GenBank/DDBJ whole genome shotgun (WGS) entry which is preliminary data.</text>
</comment>
<dbReference type="PANTHER" id="PTHR21274:SF0">
    <property type="entry name" value="MECKELIN"/>
    <property type="match status" value="1"/>
</dbReference>
<feature type="transmembrane region" description="Helical" evidence="1">
    <location>
        <begin position="798"/>
        <end position="823"/>
    </location>
</feature>
<feature type="transmembrane region" description="Helical" evidence="1">
    <location>
        <begin position="600"/>
        <end position="629"/>
    </location>
</feature>
<organism evidence="2 3">
    <name type="scientific">Fasciola hepatica</name>
    <name type="common">Liver fluke</name>
    <dbReference type="NCBI Taxonomy" id="6192"/>
    <lineage>
        <taxon>Eukaryota</taxon>
        <taxon>Metazoa</taxon>
        <taxon>Spiralia</taxon>
        <taxon>Lophotrochozoa</taxon>
        <taxon>Platyhelminthes</taxon>
        <taxon>Trematoda</taxon>
        <taxon>Digenea</taxon>
        <taxon>Plagiorchiida</taxon>
        <taxon>Echinostomata</taxon>
        <taxon>Echinostomatoidea</taxon>
        <taxon>Fasciolidae</taxon>
        <taxon>Fasciola</taxon>
    </lineage>
</organism>
<accession>A0A4E0RHG7</accession>
<feature type="transmembrane region" description="Helical" evidence="1">
    <location>
        <begin position="567"/>
        <end position="588"/>
    </location>
</feature>
<dbReference type="SUPFAM" id="SSF57184">
    <property type="entry name" value="Growth factor receptor domain"/>
    <property type="match status" value="1"/>
</dbReference>
<keyword evidence="3" id="KW-1185">Reference proteome</keyword>
<name>A0A4E0RHG7_FASHE</name>
<feature type="transmembrane region" description="Helical" evidence="1">
    <location>
        <begin position="1001"/>
        <end position="1023"/>
    </location>
</feature>
<feature type="transmembrane region" description="Helical" evidence="1">
    <location>
        <begin position="1029"/>
        <end position="1047"/>
    </location>
</feature>
<dbReference type="Pfam" id="PF09773">
    <property type="entry name" value="Meckelin"/>
    <property type="match status" value="1"/>
</dbReference>
<evidence type="ECO:0000256" key="1">
    <source>
        <dbReference type="SAM" id="Phobius"/>
    </source>
</evidence>
<dbReference type="GO" id="GO:0036038">
    <property type="term" value="C:MKS complex"/>
    <property type="evidence" value="ECO:0007669"/>
    <property type="project" value="InterPro"/>
</dbReference>
<dbReference type="PANTHER" id="PTHR21274">
    <property type="entry name" value="MECKELIN"/>
    <property type="match status" value="1"/>
</dbReference>
<dbReference type="InterPro" id="IPR009030">
    <property type="entry name" value="Growth_fac_rcpt_cys_sf"/>
</dbReference>
<dbReference type="GO" id="GO:0060271">
    <property type="term" value="P:cilium assembly"/>
    <property type="evidence" value="ECO:0007669"/>
    <property type="project" value="InterPro"/>
</dbReference>
<dbReference type="Proteomes" id="UP000230066">
    <property type="component" value="Unassembled WGS sequence"/>
</dbReference>